<dbReference type="GO" id="GO:0008897">
    <property type="term" value="F:holo-[acyl-carrier-protein] synthase activity"/>
    <property type="evidence" value="ECO:0007669"/>
    <property type="project" value="UniProtKB-EC"/>
</dbReference>
<dbReference type="InterPro" id="IPR037143">
    <property type="entry name" value="4-PPantetheinyl_Trfase_dom_sf"/>
</dbReference>
<evidence type="ECO:0000256" key="5">
    <source>
        <dbReference type="ARBA" id="ARBA00022842"/>
    </source>
</evidence>
<organism evidence="10 11">
    <name type="scientific">Scopulibacillus cellulosilyticus</name>
    <dbReference type="NCBI Taxonomy" id="2665665"/>
    <lineage>
        <taxon>Bacteria</taxon>
        <taxon>Bacillati</taxon>
        <taxon>Bacillota</taxon>
        <taxon>Bacilli</taxon>
        <taxon>Bacillales</taxon>
        <taxon>Sporolactobacillaceae</taxon>
        <taxon>Scopulibacillus</taxon>
    </lineage>
</organism>
<reference evidence="11" key="1">
    <citation type="journal article" date="2019" name="Int. J. Syst. Evol. Microbiol.">
        <title>The Global Catalogue of Microorganisms (GCM) 10K type strain sequencing project: providing services to taxonomists for standard genome sequencing and annotation.</title>
        <authorList>
            <consortium name="The Broad Institute Genomics Platform"/>
            <consortium name="The Broad Institute Genome Sequencing Center for Infectious Disease"/>
            <person name="Wu L."/>
            <person name="Ma J."/>
        </authorList>
    </citation>
    <scope>NUCLEOTIDE SEQUENCE [LARGE SCALE GENOMIC DNA]</scope>
    <source>
        <strain evidence="11">CGMCC 1.16305</strain>
    </source>
</reference>
<keyword evidence="11" id="KW-1185">Reference proteome</keyword>
<comment type="catalytic activity">
    <reaction evidence="8">
        <text>apo-[ACP] + CoA = holo-[ACP] + adenosine 3',5'-bisphosphate + H(+)</text>
        <dbReference type="Rhea" id="RHEA:12068"/>
        <dbReference type="Rhea" id="RHEA-COMP:9685"/>
        <dbReference type="Rhea" id="RHEA-COMP:9690"/>
        <dbReference type="ChEBI" id="CHEBI:15378"/>
        <dbReference type="ChEBI" id="CHEBI:29999"/>
        <dbReference type="ChEBI" id="CHEBI:57287"/>
        <dbReference type="ChEBI" id="CHEBI:58343"/>
        <dbReference type="ChEBI" id="CHEBI:64479"/>
        <dbReference type="EC" id="2.7.8.7"/>
    </reaction>
</comment>
<keyword evidence="4 8" id="KW-0276">Fatty acid metabolism</keyword>
<evidence type="ECO:0000256" key="1">
    <source>
        <dbReference type="ARBA" id="ARBA00022516"/>
    </source>
</evidence>
<evidence type="ECO:0000256" key="8">
    <source>
        <dbReference type="HAMAP-Rule" id="MF_00101"/>
    </source>
</evidence>
<keyword evidence="7 8" id="KW-0275">Fatty acid biosynthesis</keyword>
<dbReference type="Proteomes" id="UP001596505">
    <property type="component" value="Unassembled WGS sequence"/>
</dbReference>
<keyword evidence="6 8" id="KW-0443">Lipid metabolism</keyword>
<evidence type="ECO:0000256" key="2">
    <source>
        <dbReference type="ARBA" id="ARBA00022679"/>
    </source>
</evidence>
<comment type="cofactor">
    <cofactor evidence="8">
        <name>Mg(2+)</name>
        <dbReference type="ChEBI" id="CHEBI:18420"/>
    </cofactor>
</comment>
<dbReference type="EC" id="2.7.8.7" evidence="8"/>
<comment type="similarity">
    <text evidence="8">Belongs to the P-Pant transferase superfamily. AcpS family.</text>
</comment>
<keyword evidence="3 8" id="KW-0479">Metal-binding</keyword>
<name>A0ABW2Q026_9BACL</name>
<dbReference type="Gene3D" id="3.90.470.20">
    <property type="entry name" value="4'-phosphopantetheinyl transferase domain"/>
    <property type="match status" value="1"/>
</dbReference>
<dbReference type="InterPro" id="IPR004568">
    <property type="entry name" value="Ppantetheine-prot_Trfase_dom"/>
</dbReference>
<evidence type="ECO:0000313" key="11">
    <source>
        <dbReference type="Proteomes" id="UP001596505"/>
    </source>
</evidence>
<feature type="binding site" evidence="8">
    <location>
        <position position="57"/>
    </location>
    <ligand>
        <name>Mg(2+)</name>
        <dbReference type="ChEBI" id="CHEBI:18420"/>
    </ligand>
</feature>
<dbReference type="NCBIfam" id="TIGR00516">
    <property type="entry name" value="acpS"/>
    <property type="match status" value="1"/>
</dbReference>
<keyword evidence="2 8" id="KW-0808">Transferase</keyword>
<sequence length="118" mass="13401">MIIGTGIDMIECHRIKKQITNDKFIDRILTIQEKQRFNQLSDHRKVEYLAGRFAAKEAYAKAKGTGIGNTLSWRDIEVINNGQGKPILKDMTDEQQVIHLSITHTDTFAAAFVIIESK</sequence>
<comment type="caution">
    <text evidence="10">The sequence shown here is derived from an EMBL/GenBank/DDBJ whole genome shotgun (WGS) entry which is preliminary data.</text>
</comment>
<evidence type="ECO:0000256" key="3">
    <source>
        <dbReference type="ARBA" id="ARBA00022723"/>
    </source>
</evidence>
<evidence type="ECO:0000256" key="7">
    <source>
        <dbReference type="ARBA" id="ARBA00023160"/>
    </source>
</evidence>
<keyword evidence="1 8" id="KW-0444">Lipid biosynthesis</keyword>
<dbReference type="EMBL" id="JBHTCO010000041">
    <property type="protein sequence ID" value="MFC7394903.1"/>
    <property type="molecule type" value="Genomic_DNA"/>
</dbReference>
<comment type="function">
    <text evidence="8">Transfers the 4'-phosphopantetheine moiety from coenzyme A to a Ser of acyl-carrier-protein.</text>
</comment>
<keyword evidence="8" id="KW-0963">Cytoplasm</keyword>
<dbReference type="SUPFAM" id="SSF56214">
    <property type="entry name" value="4'-phosphopantetheinyl transferase"/>
    <property type="match status" value="1"/>
</dbReference>
<dbReference type="InterPro" id="IPR008278">
    <property type="entry name" value="4-PPantetheinyl_Trfase_dom"/>
</dbReference>
<keyword evidence="5 8" id="KW-0460">Magnesium</keyword>
<accession>A0ABW2Q026</accession>
<dbReference type="Pfam" id="PF01648">
    <property type="entry name" value="ACPS"/>
    <property type="match status" value="1"/>
</dbReference>
<evidence type="ECO:0000313" key="10">
    <source>
        <dbReference type="EMBL" id="MFC7394903.1"/>
    </source>
</evidence>
<proteinExistence type="inferred from homology"/>
<evidence type="ECO:0000256" key="6">
    <source>
        <dbReference type="ARBA" id="ARBA00023098"/>
    </source>
</evidence>
<evidence type="ECO:0000256" key="4">
    <source>
        <dbReference type="ARBA" id="ARBA00022832"/>
    </source>
</evidence>
<dbReference type="NCBIfam" id="TIGR00556">
    <property type="entry name" value="pantethn_trn"/>
    <property type="match status" value="1"/>
</dbReference>
<dbReference type="InterPro" id="IPR002582">
    <property type="entry name" value="ACPS"/>
</dbReference>
<gene>
    <name evidence="8 10" type="primary">acpS</name>
    <name evidence="10" type="ORF">ACFQRG_18485</name>
</gene>
<evidence type="ECO:0000259" key="9">
    <source>
        <dbReference type="Pfam" id="PF01648"/>
    </source>
</evidence>
<dbReference type="RefSeq" id="WP_380968857.1">
    <property type="nucleotide sequence ID" value="NZ_JBHTCO010000041.1"/>
</dbReference>
<protein>
    <recommendedName>
        <fullName evidence="8">Holo-[acyl-carrier-protein] synthase</fullName>
        <shortName evidence="8">Holo-ACP synthase</shortName>
        <ecNumber evidence="8">2.7.8.7</ecNumber>
    </recommendedName>
    <alternativeName>
        <fullName evidence="8">4'-phosphopantetheinyl transferase AcpS</fullName>
    </alternativeName>
</protein>
<comment type="subcellular location">
    <subcellularLocation>
        <location evidence="8">Cytoplasm</location>
    </subcellularLocation>
</comment>
<feature type="binding site" evidence="8">
    <location>
        <position position="8"/>
    </location>
    <ligand>
        <name>Mg(2+)</name>
        <dbReference type="ChEBI" id="CHEBI:18420"/>
    </ligand>
</feature>
<dbReference type="HAMAP" id="MF_00101">
    <property type="entry name" value="AcpS"/>
    <property type="match status" value="1"/>
</dbReference>
<feature type="domain" description="4'-phosphopantetheinyl transferase" evidence="9">
    <location>
        <begin position="5"/>
        <end position="112"/>
    </location>
</feature>